<feature type="non-terminal residue" evidence="5">
    <location>
        <position position="1"/>
    </location>
</feature>
<dbReference type="PANTHER" id="PTHR11361">
    <property type="entry name" value="DNA MISMATCH REPAIR PROTEIN MUTS FAMILY MEMBER"/>
    <property type="match status" value="1"/>
</dbReference>
<sequence length="205" mass="23133">KVFSRIGASDDLSKGQSTFMVEMVETANILNNATNKSLIILDEIGRGTSTYDGISIACAVTEYLLTKKVKTLREAFNEFLELNKIGLLGGTPTKSGLALAIRGMESLNESLEDLRKSNQIQYAEYIDDAQFTEHNIGEQIKKMVGKINEVFEELNSESFEKIERGDFKLNLMLRVVEKINNSNIREFKQLIQKIREVSDLANKLF</sequence>
<dbReference type="GO" id="GO:0030983">
    <property type="term" value="F:mismatched DNA binding"/>
    <property type="evidence" value="ECO:0007669"/>
    <property type="project" value="InterPro"/>
</dbReference>
<dbReference type="SUPFAM" id="SSF52540">
    <property type="entry name" value="P-loop containing nucleoside triphosphate hydrolases"/>
    <property type="match status" value="1"/>
</dbReference>
<dbReference type="EMBL" id="LAZR01003290">
    <property type="protein sequence ID" value="KKN19914.1"/>
    <property type="molecule type" value="Genomic_DNA"/>
</dbReference>
<dbReference type="PANTHER" id="PTHR11361:SF34">
    <property type="entry name" value="DNA MISMATCH REPAIR PROTEIN MSH1, MITOCHONDRIAL"/>
    <property type="match status" value="1"/>
</dbReference>
<dbReference type="InterPro" id="IPR000432">
    <property type="entry name" value="DNA_mismatch_repair_MutS_C"/>
</dbReference>
<evidence type="ECO:0000256" key="2">
    <source>
        <dbReference type="ARBA" id="ARBA00022840"/>
    </source>
</evidence>
<evidence type="ECO:0000313" key="5">
    <source>
        <dbReference type="EMBL" id="KKN19914.1"/>
    </source>
</evidence>
<proteinExistence type="predicted"/>
<comment type="caution">
    <text evidence="5">The sequence shown here is derived from an EMBL/GenBank/DDBJ whole genome shotgun (WGS) entry which is preliminary data.</text>
</comment>
<dbReference type="SMART" id="SM00534">
    <property type="entry name" value="MUTSac"/>
    <property type="match status" value="1"/>
</dbReference>
<accession>A0A0F9NPP5</accession>
<dbReference type="AlphaFoldDB" id="A0A0F9NPP5"/>
<dbReference type="GO" id="GO:0006298">
    <property type="term" value="P:mismatch repair"/>
    <property type="evidence" value="ECO:0007669"/>
    <property type="project" value="InterPro"/>
</dbReference>
<gene>
    <name evidence="5" type="ORF">LCGC14_0940860</name>
</gene>
<dbReference type="InterPro" id="IPR027417">
    <property type="entry name" value="P-loop_NTPase"/>
</dbReference>
<feature type="domain" description="DNA mismatch repair proteins mutS family" evidence="4">
    <location>
        <begin position="37"/>
        <end position="53"/>
    </location>
</feature>
<evidence type="ECO:0000259" key="4">
    <source>
        <dbReference type="PROSITE" id="PS00486"/>
    </source>
</evidence>
<dbReference type="Pfam" id="PF00488">
    <property type="entry name" value="MutS_V"/>
    <property type="match status" value="1"/>
</dbReference>
<evidence type="ECO:0000256" key="3">
    <source>
        <dbReference type="ARBA" id="ARBA00023125"/>
    </source>
</evidence>
<dbReference type="Gene3D" id="3.40.50.300">
    <property type="entry name" value="P-loop containing nucleotide triphosphate hydrolases"/>
    <property type="match status" value="1"/>
</dbReference>
<keyword evidence="3" id="KW-0238">DNA-binding</keyword>
<organism evidence="5">
    <name type="scientific">marine sediment metagenome</name>
    <dbReference type="NCBI Taxonomy" id="412755"/>
    <lineage>
        <taxon>unclassified sequences</taxon>
        <taxon>metagenomes</taxon>
        <taxon>ecological metagenomes</taxon>
    </lineage>
</organism>
<reference evidence="5" key="1">
    <citation type="journal article" date="2015" name="Nature">
        <title>Complex archaea that bridge the gap between prokaryotes and eukaryotes.</title>
        <authorList>
            <person name="Spang A."/>
            <person name="Saw J.H."/>
            <person name="Jorgensen S.L."/>
            <person name="Zaremba-Niedzwiedzka K."/>
            <person name="Martijn J."/>
            <person name="Lind A.E."/>
            <person name="van Eijk R."/>
            <person name="Schleper C."/>
            <person name="Guy L."/>
            <person name="Ettema T.J."/>
        </authorList>
    </citation>
    <scope>NUCLEOTIDE SEQUENCE</scope>
</reference>
<dbReference type="GO" id="GO:0140664">
    <property type="term" value="F:ATP-dependent DNA damage sensor activity"/>
    <property type="evidence" value="ECO:0007669"/>
    <property type="project" value="InterPro"/>
</dbReference>
<dbReference type="InterPro" id="IPR045076">
    <property type="entry name" value="MutS"/>
</dbReference>
<evidence type="ECO:0000256" key="1">
    <source>
        <dbReference type="ARBA" id="ARBA00022741"/>
    </source>
</evidence>
<dbReference type="GO" id="GO:0005524">
    <property type="term" value="F:ATP binding"/>
    <property type="evidence" value="ECO:0007669"/>
    <property type="project" value="UniProtKB-KW"/>
</dbReference>
<keyword evidence="2" id="KW-0067">ATP-binding</keyword>
<protein>
    <recommendedName>
        <fullName evidence="4">DNA mismatch repair proteins mutS family domain-containing protein</fullName>
    </recommendedName>
</protein>
<keyword evidence="1" id="KW-0547">Nucleotide-binding</keyword>
<dbReference type="GO" id="GO:0005829">
    <property type="term" value="C:cytosol"/>
    <property type="evidence" value="ECO:0007669"/>
    <property type="project" value="TreeGrafter"/>
</dbReference>
<dbReference type="PROSITE" id="PS00486">
    <property type="entry name" value="DNA_MISMATCH_REPAIR_2"/>
    <property type="match status" value="1"/>
</dbReference>
<name>A0A0F9NPP5_9ZZZZ</name>